<protein>
    <recommendedName>
        <fullName evidence="3">Antibiotic biosynthesis monooxygenase</fullName>
    </recommendedName>
</protein>
<accession>A0A1G8ESS8</accession>
<keyword evidence="2" id="KW-1185">Reference proteome</keyword>
<dbReference type="Proteomes" id="UP000198822">
    <property type="component" value="Chromosome I"/>
</dbReference>
<evidence type="ECO:0000313" key="1">
    <source>
        <dbReference type="EMBL" id="SDH72978.1"/>
    </source>
</evidence>
<reference evidence="2" key="1">
    <citation type="submission" date="2016-10" db="EMBL/GenBank/DDBJ databases">
        <authorList>
            <person name="Varghese N."/>
            <person name="Submissions S."/>
        </authorList>
    </citation>
    <scope>NUCLEOTIDE SEQUENCE [LARGE SCALE GENOMIC DNA]</scope>
    <source>
        <strain evidence="2">DSM 22002</strain>
    </source>
</reference>
<sequence>MQVHIPPGAIAREWSALVETARVDEYLAHMRTTSYDDYVTLDGNLRTSIHARDLGDGRTEVRVLSVWRDLAAIRAMSGDDLTRPLSYPDDDEYLLAQPQRVRLWTVRHHERGDGGMQTPVGAVVREAIALVETVRVDEFIVHMRATKHDDYSGSPGIIRSGITTRDLGDGRSEIRVTSIWEDVESIHHLVGDDISIALAYPDDTDYLLEMPRRVLHWVVR</sequence>
<organism evidence="1 2">
    <name type="scientific">Agrococcus jejuensis</name>
    <dbReference type="NCBI Taxonomy" id="399736"/>
    <lineage>
        <taxon>Bacteria</taxon>
        <taxon>Bacillati</taxon>
        <taxon>Actinomycetota</taxon>
        <taxon>Actinomycetes</taxon>
        <taxon>Micrococcales</taxon>
        <taxon>Microbacteriaceae</taxon>
        <taxon>Agrococcus</taxon>
    </lineage>
</organism>
<gene>
    <name evidence="1" type="ORF">SAMN04489720_2177</name>
</gene>
<name>A0A1G8ESS8_9MICO</name>
<dbReference type="STRING" id="399736.SAMN04489720_2177"/>
<proteinExistence type="predicted"/>
<evidence type="ECO:0000313" key="2">
    <source>
        <dbReference type="Proteomes" id="UP000198822"/>
    </source>
</evidence>
<dbReference type="EMBL" id="LT629695">
    <property type="protein sequence ID" value="SDH72978.1"/>
    <property type="molecule type" value="Genomic_DNA"/>
</dbReference>
<dbReference type="AlphaFoldDB" id="A0A1G8ESS8"/>
<evidence type="ECO:0008006" key="3">
    <source>
        <dbReference type="Google" id="ProtNLM"/>
    </source>
</evidence>